<dbReference type="Proteomes" id="UP000542214">
    <property type="component" value="Unassembled WGS sequence"/>
</dbReference>
<reference evidence="2" key="3">
    <citation type="submission" date="2020-02" db="EMBL/GenBank/DDBJ databases">
        <authorList>
            <consortium name="NCBI Pathogen Detection Project"/>
        </authorList>
    </citation>
    <scope>NUCLEOTIDE SEQUENCE</scope>
    <source>
        <strain evidence="2">1839</strain>
    </source>
</reference>
<evidence type="ECO:0000313" key="1">
    <source>
        <dbReference type="EMBL" id="EFB4535749.1"/>
    </source>
</evidence>
<name>A0A792JAU6_ECOLX</name>
<organism evidence="1 3">
    <name type="scientific">Escherichia coli</name>
    <dbReference type="NCBI Taxonomy" id="562"/>
    <lineage>
        <taxon>Bacteria</taxon>
        <taxon>Pseudomonadati</taxon>
        <taxon>Pseudomonadota</taxon>
        <taxon>Gammaproteobacteria</taxon>
        <taxon>Enterobacterales</taxon>
        <taxon>Enterobacteriaceae</taxon>
        <taxon>Escherichia</taxon>
    </lineage>
</organism>
<dbReference type="EMBL" id="AASFZR010000185">
    <property type="protein sequence ID" value="EFB4535749.1"/>
    <property type="molecule type" value="Genomic_DNA"/>
</dbReference>
<evidence type="ECO:0000313" key="2">
    <source>
        <dbReference type="EMBL" id="HAG5768440.1"/>
    </source>
</evidence>
<protein>
    <submittedName>
        <fullName evidence="1">Uncharacterized protein</fullName>
    </submittedName>
</protein>
<gene>
    <name evidence="1" type="ORF">C0P57_005156</name>
    <name evidence="2" type="ORF">GGB84_000002</name>
</gene>
<reference evidence="2" key="1">
    <citation type="journal article" date="2018" name="Genome Biol.">
        <title>SKESA: strategic k-mer extension for scrupulous assemblies.</title>
        <authorList>
            <person name="Souvorov A."/>
            <person name="Agarwala R."/>
            <person name="Lipman D.J."/>
        </authorList>
    </citation>
    <scope>NUCLEOTIDE SEQUENCE [LARGE SCALE GENOMIC DNA]</scope>
    <source>
        <strain evidence="2">1839</strain>
    </source>
</reference>
<dbReference type="RefSeq" id="WP_001016538.1">
    <property type="nucleotide sequence ID" value="NZ_BFWX01000157.1"/>
</dbReference>
<reference evidence="1 3" key="2">
    <citation type="submission" date="2018-08" db="EMBL/GenBank/DDBJ databases">
        <authorList>
            <consortium name="NARMS: The National Antimicrobial Resistance Monitoring System"/>
        </authorList>
    </citation>
    <scope>NUCLEOTIDE SEQUENCE [LARGE SCALE GENOMIC DNA]</scope>
    <source>
        <strain evidence="1 3">FSIS11706358</strain>
    </source>
</reference>
<evidence type="ECO:0000313" key="3">
    <source>
        <dbReference type="Proteomes" id="UP000542214"/>
    </source>
</evidence>
<comment type="caution">
    <text evidence="1">The sequence shown here is derived from an EMBL/GenBank/DDBJ whole genome shotgun (WGS) entry which is preliminary data.</text>
</comment>
<accession>A0A792JAU6</accession>
<proteinExistence type="predicted"/>
<sequence>MNHRPVIHFLSEKNEMLIFSMCDEIATNTRDYLYLWIFPEPEESVHDADVREESSE</sequence>
<dbReference type="AlphaFoldDB" id="A0A792JAU6"/>
<dbReference type="EMBL" id="DAAYTU010000001">
    <property type="protein sequence ID" value="HAG5768440.1"/>
    <property type="molecule type" value="Genomic_DNA"/>
</dbReference>